<keyword evidence="4" id="KW-1185">Reference proteome</keyword>
<dbReference type="Proteomes" id="UP001194696">
    <property type="component" value="Unassembled WGS sequence"/>
</dbReference>
<dbReference type="EMBL" id="JAAAIM010000974">
    <property type="protein sequence ID" value="KAG0282974.1"/>
    <property type="molecule type" value="Genomic_DNA"/>
</dbReference>
<keyword evidence="1" id="KW-0472">Membrane</keyword>
<feature type="signal peptide" evidence="2">
    <location>
        <begin position="1"/>
        <end position="25"/>
    </location>
</feature>
<evidence type="ECO:0000313" key="4">
    <source>
        <dbReference type="Proteomes" id="UP001194696"/>
    </source>
</evidence>
<reference evidence="3 4" key="1">
    <citation type="journal article" date="2020" name="Fungal Divers.">
        <title>Resolving the Mortierellaceae phylogeny through synthesis of multi-gene phylogenetics and phylogenomics.</title>
        <authorList>
            <person name="Vandepol N."/>
            <person name="Liber J."/>
            <person name="Desiro A."/>
            <person name="Na H."/>
            <person name="Kennedy M."/>
            <person name="Barry K."/>
            <person name="Grigoriev I.V."/>
            <person name="Miller A.N."/>
            <person name="O'Donnell K."/>
            <person name="Stajich J.E."/>
            <person name="Bonito G."/>
        </authorList>
    </citation>
    <scope>NUCLEOTIDE SEQUENCE [LARGE SCALE GENOMIC DNA]</scope>
    <source>
        <strain evidence="3 4">AD045</strain>
    </source>
</reference>
<feature type="transmembrane region" description="Helical" evidence="1">
    <location>
        <begin position="210"/>
        <end position="231"/>
    </location>
</feature>
<protein>
    <submittedName>
        <fullName evidence="3">Uncharacterized protein</fullName>
    </submittedName>
</protein>
<feature type="chain" id="PRO_5045358099" evidence="2">
    <location>
        <begin position="26"/>
        <end position="232"/>
    </location>
</feature>
<comment type="caution">
    <text evidence="3">The sequence shown here is derived from an EMBL/GenBank/DDBJ whole genome shotgun (WGS) entry which is preliminary data.</text>
</comment>
<evidence type="ECO:0000313" key="3">
    <source>
        <dbReference type="EMBL" id="KAG0282974.1"/>
    </source>
</evidence>
<accession>A0ABQ7JQV7</accession>
<name>A0ABQ7JQV7_9FUNG</name>
<sequence length="232" mass="23921">MLFMTNRLLILFTTLSLSQQQFACAQQQQPTGTTSAADPVPTFDNNTPGIYVQSPVNGVSIHPEGILPIALAISSRRPVSLVVATIAKPDGSGNTTVLEYKPMITLRIMTAAPLAKFKLAEGDYIVTLAITPNLTAPSGNATATTTIAAPAPNPTIPINLPDMYYWHGAIKISKEAHIPNGGEGGASKNNAAPGSGAGAVVVGVMATTGAWATLANMMAALGVLAFVNVVVL</sequence>
<evidence type="ECO:0000256" key="2">
    <source>
        <dbReference type="SAM" id="SignalP"/>
    </source>
</evidence>
<keyword evidence="2" id="KW-0732">Signal</keyword>
<proteinExistence type="predicted"/>
<evidence type="ECO:0000256" key="1">
    <source>
        <dbReference type="SAM" id="Phobius"/>
    </source>
</evidence>
<gene>
    <name evidence="3" type="ORF">BGZ96_012656</name>
</gene>
<keyword evidence="1" id="KW-1133">Transmembrane helix</keyword>
<organism evidence="3 4">
    <name type="scientific">Linnemannia gamsii</name>
    <dbReference type="NCBI Taxonomy" id="64522"/>
    <lineage>
        <taxon>Eukaryota</taxon>
        <taxon>Fungi</taxon>
        <taxon>Fungi incertae sedis</taxon>
        <taxon>Mucoromycota</taxon>
        <taxon>Mortierellomycotina</taxon>
        <taxon>Mortierellomycetes</taxon>
        <taxon>Mortierellales</taxon>
        <taxon>Mortierellaceae</taxon>
        <taxon>Linnemannia</taxon>
    </lineage>
</organism>
<keyword evidence="1" id="KW-0812">Transmembrane</keyword>